<reference evidence="3" key="3">
    <citation type="submission" date="2016-11" db="EMBL/GenBank/DDBJ databases">
        <authorList>
            <person name="Jaros S."/>
            <person name="Januszkiewicz K."/>
            <person name="Wedrychowicz H."/>
        </authorList>
    </citation>
    <scope>NUCLEOTIDE SEQUENCE [LARGE SCALE GENOMIC DNA]</scope>
    <source>
        <strain evidence="3">DSM 27989</strain>
    </source>
</reference>
<dbReference type="OrthoDB" id="677920at2"/>
<dbReference type="AlphaFoldDB" id="A0A1M6X431"/>
<dbReference type="EMBL" id="FRBH01000005">
    <property type="protein sequence ID" value="SHL00681.1"/>
    <property type="molecule type" value="Genomic_DNA"/>
</dbReference>
<dbReference type="PROSITE" id="PS50846">
    <property type="entry name" value="HMA_2"/>
    <property type="match status" value="1"/>
</dbReference>
<feature type="domain" description="HMA" evidence="1">
    <location>
        <begin position="1"/>
        <end position="66"/>
    </location>
</feature>
<gene>
    <name evidence="2" type="ORF">GCM10010984_14750</name>
    <name evidence="3" type="ORF">SAMN05443634_105103</name>
</gene>
<dbReference type="Proteomes" id="UP000650994">
    <property type="component" value="Unassembled WGS sequence"/>
</dbReference>
<dbReference type="SUPFAM" id="SSF55008">
    <property type="entry name" value="HMA, heavy metal-associated domain"/>
    <property type="match status" value="1"/>
</dbReference>
<name>A0A1M6X431_9FLAO</name>
<reference evidence="2" key="5">
    <citation type="submission" date="2024-05" db="EMBL/GenBank/DDBJ databases">
        <authorList>
            <person name="Sun Q."/>
            <person name="Zhou Y."/>
        </authorList>
    </citation>
    <scope>NUCLEOTIDE SEQUENCE</scope>
    <source>
        <strain evidence="2">CGMCC 1.12707</strain>
    </source>
</reference>
<organism evidence="3 4">
    <name type="scientific">Chishuiella changwenlii</name>
    <dbReference type="NCBI Taxonomy" id="1434701"/>
    <lineage>
        <taxon>Bacteria</taxon>
        <taxon>Pseudomonadati</taxon>
        <taxon>Bacteroidota</taxon>
        <taxon>Flavobacteriia</taxon>
        <taxon>Flavobacteriales</taxon>
        <taxon>Weeksellaceae</taxon>
        <taxon>Chishuiella</taxon>
    </lineage>
</organism>
<dbReference type="InterPro" id="IPR036163">
    <property type="entry name" value="HMA_dom_sf"/>
</dbReference>
<protein>
    <recommendedName>
        <fullName evidence="1">HMA domain-containing protein</fullName>
    </recommendedName>
</protein>
<dbReference type="Proteomes" id="UP000184120">
    <property type="component" value="Unassembled WGS sequence"/>
</dbReference>
<evidence type="ECO:0000313" key="5">
    <source>
        <dbReference type="Proteomes" id="UP000650994"/>
    </source>
</evidence>
<keyword evidence="5" id="KW-1185">Reference proteome</keyword>
<dbReference type="Gene3D" id="3.30.70.100">
    <property type="match status" value="1"/>
</dbReference>
<dbReference type="EMBL" id="BMFL01000009">
    <property type="protein sequence ID" value="GGE98223.1"/>
    <property type="molecule type" value="Genomic_DNA"/>
</dbReference>
<reference evidence="4" key="2">
    <citation type="submission" date="2016-11" db="EMBL/GenBank/DDBJ databases">
        <authorList>
            <person name="Varghese N."/>
            <person name="Submissions S."/>
        </authorList>
    </citation>
    <scope>NUCLEOTIDE SEQUENCE [LARGE SCALE GENOMIC DNA]</scope>
    <source>
        <strain evidence="4">DSM 27989</strain>
    </source>
</reference>
<evidence type="ECO:0000259" key="1">
    <source>
        <dbReference type="PROSITE" id="PS50846"/>
    </source>
</evidence>
<dbReference type="RefSeq" id="WP_072931096.1">
    <property type="nucleotide sequence ID" value="NZ_BMFL01000009.1"/>
</dbReference>
<dbReference type="InterPro" id="IPR006121">
    <property type="entry name" value="HMA_dom"/>
</dbReference>
<proteinExistence type="predicted"/>
<sequence>MSELKFKTNINCDNCIKSVKPFLDEAVGENNWKVDTADVRKVLTVTTTEDAEEVVEAVTDAGFKIQKLEE</sequence>
<reference evidence="5" key="4">
    <citation type="journal article" date="2019" name="Int. J. Syst. Evol. Microbiol.">
        <title>The Global Catalogue of Microorganisms (GCM) 10K type strain sequencing project: providing services to taxonomists for standard genome sequencing and annotation.</title>
        <authorList>
            <consortium name="The Broad Institute Genomics Platform"/>
            <consortium name="The Broad Institute Genome Sequencing Center for Infectious Disease"/>
            <person name="Wu L."/>
            <person name="Ma J."/>
        </authorList>
    </citation>
    <scope>NUCLEOTIDE SEQUENCE [LARGE SCALE GENOMIC DNA]</scope>
    <source>
        <strain evidence="5">CGMCC 1.12707</strain>
    </source>
</reference>
<dbReference type="GO" id="GO:0046872">
    <property type="term" value="F:metal ion binding"/>
    <property type="evidence" value="ECO:0007669"/>
    <property type="project" value="InterPro"/>
</dbReference>
<evidence type="ECO:0000313" key="2">
    <source>
        <dbReference type="EMBL" id="GGE98223.1"/>
    </source>
</evidence>
<accession>A0A1M6X431</accession>
<reference evidence="2" key="1">
    <citation type="journal article" date="2014" name="Int. J. Syst. Evol. Microbiol.">
        <title>Complete genome of a new Firmicutes species belonging to the dominant human colonic microbiota ('Ruminococcus bicirculans') reveals two chromosomes and a selective capacity to utilize plant glucans.</title>
        <authorList>
            <consortium name="NISC Comparative Sequencing Program"/>
            <person name="Wegmann U."/>
            <person name="Louis P."/>
            <person name="Goesmann A."/>
            <person name="Henrissat B."/>
            <person name="Duncan S.H."/>
            <person name="Flint H.J."/>
        </authorList>
    </citation>
    <scope>NUCLEOTIDE SEQUENCE</scope>
    <source>
        <strain evidence="2">CGMCC 1.12707</strain>
    </source>
</reference>
<evidence type="ECO:0000313" key="3">
    <source>
        <dbReference type="EMBL" id="SHL00681.1"/>
    </source>
</evidence>
<evidence type="ECO:0000313" key="4">
    <source>
        <dbReference type="Proteomes" id="UP000184120"/>
    </source>
</evidence>
<dbReference type="STRING" id="1434701.SAMN05443634_105103"/>